<evidence type="ECO:0000256" key="1">
    <source>
        <dbReference type="SAM" id="MobiDB-lite"/>
    </source>
</evidence>
<feature type="compositionally biased region" description="Basic and acidic residues" evidence="1">
    <location>
        <begin position="31"/>
        <end position="41"/>
    </location>
</feature>
<proteinExistence type="predicted"/>
<evidence type="ECO:0000313" key="2">
    <source>
        <dbReference type="EMBL" id="KAJ7362626.1"/>
    </source>
</evidence>
<comment type="caution">
    <text evidence="2">The sequence shown here is derived from an EMBL/GenBank/DDBJ whole genome shotgun (WGS) entry which is preliminary data.</text>
</comment>
<organism evidence="2 3">
    <name type="scientific">Mycena albidolilacea</name>
    <dbReference type="NCBI Taxonomy" id="1033008"/>
    <lineage>
        <taxon>Eukaryota</taxon>
        <taxon>Fungi</taxon>
        <taxon>Dikarya</taxon>
        <taxon>Basidiomycota</taxon>
        <taxon>Agaricomycotina</taxon>
        <taxon>Agaricomycetes</taxon>
        <taxon>Agaricomycetidae</taxon>
        <taxon>Agaricales</taxon>
        <taxon>Marasmiineae</taxon>
        <taxon>Mycenaceae</taxon>
        <taxon>Mycena</taxon>
    </lineage>
</organism>
<dbReference type="Proteomes" id="UP001218218">
    <property type="component" value="Unassembled WGS sequence"/>
</dbReference>
<name>A0AAD7ALU1_9AGAR</name>
<dbReference type="EMBL" id="JARIHO010000004">
    <property type="protein sequence ID" value="KAJ7362626.1"/>
    <property type="molecule type" value="Genomic_DNA"/>
</dbReference>
<reference evidence="2" key="1">
    <citation type="submission" date="2023-03" db="EMBL/GenBank/DDBJ databases">
        <title>Massive genome expansion in bonnet fungi (Mycena s.s.) driven by repeated elements and novel gene families across ecological guilds.</title>
        <authorList>
            <consortium name="Lawrence Berkeley National Laboratory"/>
            <person name="Harder C.B."/>
            <person name="Miyauchi S."/>
            <person name="Viragh M."/>
            <person name="Kuo A."/>
            <person name="Thoen E."/>
            <person name="Andreopoulos B."/>
            <person name="Lu D."/>
            <person name="Skrede I."/>
            <person name="Drula E."/>
            <person name="Henrissat B."/>
            <person name="Morin E."/>
            <person name="Kohler A."/>
            <person name="Barry K."/>
            <person name="LaButti K."/>
            <person name="Morin E."/>
            <person name="Salamov A."/>
            <person name="Lipzen A."/>
            <person name="Mereny Z."/>
            <person name="Hegedus B."/>
            <person name="Baldrian P."/>
            <person name="Stursova M."/>
            <person name="Weitz H."/>
            <person name="Taylor A."/>
            <person name="Grigoriev I.V."/>
            <person name="Nagy L.G."/>
            <person name="Martin F."/>
            <person name="Kauserud H."/>
        </authorList>
    </citation>
    <scope>NUCLEOTIDE SEQUENCE</scope>
    <source>
        <strain evidence="2">CBHHK002</strain>
    </source>
</reference>
<feature type="compositionally biased region" description="Polar residues" evidence="1">
    <location>
        <begin position="43"/>
        <end position="52"/>
    </location>
</feature>
<feature type="region of interest" description="Disordered" evidence="1">
    <location>
        <begin position="22"/>
        <end position="65"/>
    </location>
</feature>
<gene>
    <name evidence="2" type="ORF">DFH08DRAFT_799648</name>
</gene>
<sequence length="285" mass="32436">MAVCICSRCSRLFEFRDGLRQPGKTVSTSTRSEHERRDARENLATTTRSRQGTPPEPMEEETESTLHFPSIADFEKALLPVKKLCYLLVAWVNLHAGFSRETTNTVLKALQFILATVLGLVFSVLQSAGLDGTPPALELPKDIRTIYQQGLEPEINRTACCPECWTLYPIIHNMPEFCPWKKSPRSDPCGAALWRNRKTRKGVKRVPARMYSTQSFDSWLQFFLARPVIEDYLEKSALRNQNRPPTGPDDVMHDVQDSPAWRSLGNFVTFQYNLVSPPQISQYLS</sequence>
<keyword evidence="3" id="KW-1185">Reference proteome</keyword>
<dbReference type="AlphaFoldDB" id="A0AAD7ALU1"/>
<accession>A0AAD7ALU1</accession>
<protein>
    <submittedName>
        <fullName evidence="2">Uncharacterized protein</fullName>
    </submittedName>
</protein>
<evidence type="ECO:0000313" key="3">
    <source>
        <dbReference type="Proteomes" id="UP001218218"/>
    </source>
</evidence>